<dbReference type="Pfam" id="PF18111">
    <property type="entry name" value="RPGR1_C"/>
    <property type="match status" value="1"/>
</dbReference>
<feature type="compositionally biased region" description="Polar residues" evidence="1">
    <location>
        <begin position="225"/>
        <end position="251"/>
    </location>
</feature>
<organism evidence="3 4">
    <name type="scientific">Amphimedon queenslandica</name>
    <name type="common">Sponge</name>
    <dbReference type="NCBI Taxonomy" id="400682"/>
    <lineage>
        <taxon>Eukaryota</taxon>
        <taxon>Metazoa</taxon>
        <taxon>Porifera</taxon>
        <taxon>Demospongiae</taxon>
        <taxon>Heteroscleromorpha</taxon>
        <taxon>Haplosclerida</taxon>
        <taxon>Niphatidae</taxon>
        <taxon>Amphimedon</taxon>
    </lineage>
</organism>
<evidence type="ECO:0000256" key="1">
    <source>
        <dbReference type="SAM" id="MobiDB-lite"/>
    </source>
</evidence>
<dbReference type="InterPro" id="IPR041091">
    <property type="entry name" value="RPGRIP1_C"/>
</dbReference>
<evidence type="ECO:0000259" key="2">
    <source>
        <dbReference type="Pfam" id="PF18111"/>
    </source>
</evidence>
<protein>
    <recommendedName>
        <fullName evidence="2">RPGRIP1 C-terminal domain-containing protein</fullName>
    </recommendedName>
</protein>
<dbReference type="InterPro" id="IPR031139">
    <property type="entry name" value="RPGRIP1_fam"/>
</dbReference>
<dbReference type="InterPro" id="IPR035892">
    <property type="entry name" value="C2_domain_sf"/>
</dbReference>
<accession>A0AAN0IPN9</accession>
<evidence type="ECO:0000313" key="3">
    <source>
        <dbReference type="EnsemblMetazoa" id="XP_011406281.2"/>
    </source>
</evidence>
<feature type="compositionally biased region" description="Polar residues" evidence="1">
    <location>
        <begin position="81"/>
        <end position="147"/>
    </location>
</feature>
<reference evidence="3" key="2">
    <citation type="submission" date="2024-06" db="UniProtKB">
        <authorList>
            <consortium name="EnsemblMetazoa"/>
        </authorList>
    </citation>
    <scope>IDENTIFICATION</scope>
</reference>
<dbReference type="RefSeq" id="XP_011406281.2">
    <property type="nucleotide sequence ID" value="XM_011407979.2"/>
</dbReference>
<dbReference type="GeneID" id="105314055"/>
<dbReference type="Gene3D" id="2.60.40.150">
    <property type="entry name" value="C2 domain"/>
    <property type="match status" value="1"/>
</dbReference>
<feature type="compositionally biased region" description="Low complexity" evidence="1">
    <location>
        <begin position="213"/>
        <end position="224"/>
    </location>
</feature>
<dbReference type="KEGG" id="aqu:105314055"/>
<dbReference type="Proteomes" id="UP000007879">
    <property type="component" value="Unassembled WGS sequence"/>
</dbReference>
<feature type="domain" description="RPGRIP1 C-terminal" evidence="2">
    <location>
        <begin position="344"/>
        <end position="499"/>
    </location>
</feature>
<dbReference type="AlphaFoldDB" id="A0AAN0IPN9"/>
<dbReference type="EnsemblMetazoa" id="XM_011407979.2">
    <property type="protein sequence ID" value="XP_011406281.2"/>
    <property type="gene ID" value="LOC105314055"/>
</dbReference>
<proteinExistence type="predicted"/>
<sequence>MLDLKNDKIKKLESRLAEVAYRRNRPFTGHTPVPISSTEMFEVQSNSTINISTTKHASTNEHNNKLLEGQYINDHSTAIETTSSPQTATQHVPSHSTDTHFTPVSLSPSTVSHSPTGSPTQFKTGSPTRSPTGSPTQFRTGSPPQFKTGSPTPSPTGSPTHLRSGSPTQFKTGSPTRSPTGLPTHFRTSSPTQFKTGSPTQFKIGSPTQFKIGSPTRSSTGSPTQFRTGSPTQFKTGSPTHSPTGVSSDVTPSLRDSVEVSPSPPVSPHVRVSPGKDRLAVTDDTLFGDSSFEEEDIPLPDITPTEDSLSEDEVKYKNDSPVLLHEANDLLSTKLNTEEVFFSLTIISFTLEEDAAVLSDPNVNNIFVEYSFLDYDIDELETPVSLPKPPPGQPAIFNFTTDFHILPMSNSMNLLQEFLLSNEPIIELNLVHDPQEEDDNDNIECQELGTANLKLLEILQSEEGDSVVVDEDVLSVADPDEMMGFLTIQISGLKSLKQLSDKLIKK</sequence>
<keyword evidence="4" id="KW-1185">Reference proteome</keyword>
<feature type="compositionally biased region" description="Polar residues" evidence="1">
    <location>
        <begin position="161"/>
        <end position="211"/>
    </location>
</feature>
<feature type="region of interest" description="Disordered" evidence="1">
    <location>
        <begin position="81"/>
        <end position="312"/>
    </location>
</feature>
<name>A0AAN0IPN9_AMPQE</name>
<reference evidence="4" key="1">
    <citation type="journal article" date="2010" name="Nature">
        <title>The Amphimedon queenslandica genome and the evolution of animal complexity.</title>
        <authorList>
            <person name="Srivastava M."/>
            <person name="Simakov O."/>
            <person name="Chapman J."/>
            <person name="Fahey B."/>
            <person name="Gauthier M.E."/>
            <person name="Mitros T."/>
            <person name="Richards G.S."/>
            <person name="Conaco C."/>
            <person name="Dacre M."/>
            <person name="Hellsten U."/>
            <person name="Larroux C."/>
            <person name="Putnam N.H."/>
            <person name="Stanke M."/>
            <person name="Adamska M."/>
            <person name="Darling A."/>
            <person name="Degnan S.M."/>
            <person name="Oakley T.H."/>
            <person name="Plachetzki D.C."/>
            <person name="Zhai Y."/>
            <person name="Adamski M."/>
            <person name="Calcino A."/>
            <person name="Cummins S.F."/>
            <person name="Goodstein D.M."/>
            <person name="Harris C."/>
            <person name="Jackson D.J."/>
            <person name="Leys S.P."/>
            <person name="Shu S."/>
            <person name="Woodcroft B.J."/>
            <person name="Vervoort M."/>
            <person name="Kosik K.S."/>
            <person name="Manning G."/>
            <person name="Degnan B.M."/>
            <person name="Rokhsar D.S."/>
        </authorList>
    </citation>
    <scope>NUCLEOTIDE SEQUENCE [LARGE SCALE GENOMIC DNA]</scope>
</reference>
<evidence type="ECO:0000313" key="4">
    <source>
        <dbReference type="Proteomes" id="UP000007879"/>
    </source>
</evidence>
<dbReference type="PANTHER" id="PTHR14240">
    <property type="entry name" value="RETINITIS PIGMENTOSA GTPASE REGULATOR-INTERACTING PROTEIN"/>
    <property type="match status" value="1"/>
</dbReference>
<feature type="compositionally biased region" description="Low complexity" evidence="1">
    <location>
        <begin position="148"/>
        <end position="160"/>
    </location>
</feature>